<dbReference type="InterPro" id="IPR027417">
    <property type="entry name" value="P-loop_NTPase"/>
</dbReference>
<dbReference type="InterPro" id="IPR020796">
    <property type="entry name" value="ORC5"/>
</dbReference>
<dbReference type="GO" id="GO:0003688">
    <property type="term" value="F:DNA replication origin binding"/>
    <property type="evidence" value="ECO:0000318"/>
    <property type="project" value="GO_Central"/>
</dbReference>
<dbReference type="PaxDb" id="6239-ZC168.3a"/>
<dbReference type="AlphaFoldDB" id="Q23249"/>
<evidence type="ECO:0000259" key="1">
    <source>
        <dbReference type="Pfam" id="PF14630"/>
    </source>
</evidence>
<dbReference type="Proteomes" id="UP000001940">
    <property type="component" value="Chromosome IV"/>
</dbReference>
<dbReference type="Gene3D" id="3.40.50.300">
    <property type="entry name" value="P-loop containing nucleotide triphosphate hydrolases"/>
    <property type="match status" value="1"/>
</dbReference>
<dbReference type="GO" id="GO:0006270">
    <property type="term" value="P:DNA replication initiation"/>
    <property type="evidence" value="ECO:0000318"/>
    <property type="project" value="GO_Central"/>
</dbReference>
<dbReference type="ExpressionAtlas" id="Q23249">
    <property type="expression patterns" value="baseline and differential"/>
</dbReference>
<proteinExistence type="evidence at protein level"/>
<dbReference type="PANTHER" id="PTHR12705:SF0">
    <property type="entry name" value="ORIGIN RECOGNITION COMPLEX SUBUNIT 5"/>
    <property type="match status" value="1"/>
</dbReference>
<evidence type="ECO:0000313" key="2">
    <source>
        <dbReference type="EMBL" id="CAA94386.2"/>
    </source>
</evidence>
<dbReference type="CTD" id="177964"/>
<accession>Q23249</accession>
<dbReference type="HOGENOM" id="CLU_049372_0_0_1"/>
<dbReference type="Bgee" id="WBGene00013857">
    <property type="expression patterns" value="Expressed in germ line (C elegans) and 4 other cell types or tissues"/>
</dbReference>
<dbReference type="GO" id="GO:0005664">
    <property type="term" value="C:nuclear origin of replication recognition complex"/>
    <property type="evidence" value="ECO:0000318"/>
    <property type="project" value="GO_Central"/>
</dbReference>
<gene>
    <name evidence="2 4" type="primary">orc-5</name>
    <name evidence="2" type="ORF">CELE_ZC168.3</name>
    <name evidence="4" type="ORF">ZC168.3</name>
</gene>
<keyword evidence="5" id="KW-1267">Proteomics identification</keyword>
<dbReference type="InParanoid" id="Q23249"/>
<dbReference type="Pfam" id="PF14630">
    <property type="entry name" value="ORC5_C"/>
    <property type="match status" value="1"/>
</dbReference>
<sequence>MENCEIRRLKMLLFNNSRIISHVHIFGEDGSGRSEIVRQLLRKPENDWVCVLGDFLYADGSLKLLFDSLASSLGFKTRGDRAENFCDNLYKYVQWPDETNRKIVIFLDNAQAITDYPPVPLQCLFDSYKAIQEITIRFVTSAPSCLNQYHINLSHLPVVEFHIPAPSVETTKVLISRANPKINAQFLHVACQSLFMACKSPNILLSIISDAWLMYDERRTGDKFDSTLAKECLNRSSGEKLGNVVGENLAKENENSFDAMPLAMRYLLIAAYCASNNPHQSDCRFFVKNHGREKRSEKKELRLEENRLAKDLGPKAADLQRIICIYETLLKINESTITGFDLKSVIASLDSMGLVSVTNRSNLDIPKIKCLISLESALKISRSLNLELRNYLEHAT</sequence>
<dbReference type="EMBL" id="BX284604">
    <property type="protein sequence ID" value="CAA94386.2"/>
    <property type="molecule type" value="Genomic_DNA"/>
</dbReference>
<dbReference type="Reactome" id="R-CEL-68616">
    <property type="pathway name" value="Assembly of the ORC complex at the origin of replication"/>
</dbReference>
<dbReference type="UCSC" id="ZC168.3">
    <property type="organism name" value="c. elegans"/>
</dbReference>
<dbReference type="PANTHER" id="PTHR12705">
    <property type="entry name" value="ORIGIN RECOGNITION COMPLEX SUBUNIT 5"/>
    <property type="match status" value="1"/>
</dbReference>
<protein>
    <submittedName>
        <fullName evidence="2">Origin recognition complex subunit 5 C-terminal domain-containing protein</fullName>
    </submittedName>
</protein>
<dbReference type="FunCoup" id="Q23249">
    <property type="interactions" value="2723"/>
</dbReference>
<evidence type="ECO:0007829" key="5">
    <source>
        <dbReference type="PeptideAtlas" id="Q23249"/>
    </source>
</evidence>
<feature type="domain" description="Origin recognition complex subunit 5 C-terminal" evidence="1">
    <location>
        <begin position="260"/>
        <end position="392"/>
    </location>
</feature>
<dbReference type="WormBase" id="ZC168.3a">
    <property type="protein sequence ID" value="CE35700"/>
    <property type="gene ID" value="WBGene00013857"/>
    <property type="gene designation" value="orc-5"/>
</dbReference>
<dbReference type="InterPro" id="IPR047088">
    <property type="entry name" value="ORC5_C"/>
</dbReference>
<dbReference type="PIR" id="T27506">
    <property type="entry name" value="T27506"/>
</dbReference>
<dbReference type="RefSeq" id="NP_001366775.1">
    <property type="nucleotide sequence ID" value="NM_001380453.3"/>
</dbReference>
<reference evidence="2 3" key="1">
    <citation type="journal article" date="1998" name="Science">
        <title>Genome sequence of the nematode C. elegans: a platform for investigating biology.</title>
        <authorList>
            <consortium name="The C. elegans sequencing consortium"/>
            <person name="Sulson J.E."/>
            <person name="Waterston R."/>
        </authorList>
    </citation>
    <scope>NUCLEOTIDE SEQUENCE [LARGE SCALE GENOMIC DNA]</scope>
    <source>
        <strain evidence="2 3">Bristol N2</strain>
    </source>
</reference>
<dbReference type="SMR" id="Q23249"/>
<dbReference type="AGR" id="WB:WBGene00013857"/>
<dbReference type="eggNOG" id="KOG2543">
    <property type="taxonomic scope" value="Eukaryota"/>
</dbReference>
<dbReference type="STRING" id="6239.ZC168.3a.1"/>
<dbReference type="PhylomeDB" id="Q23249"/>
<dbReference type="SUPFAM" id="SSF52540">
    <property type="entry name" value="P-loop containing nucleoside triphosphate hydrolases"/>
    <property type="match status" value="1"/>
</dbReference>
<dbReference type="Reactome" id="R-CEL-68949">
    <property type="pathway name" value="Orc1 removal from chromatin"/>
</dbReference>
<keyword evidence="3" id="KW-1185">Reference proteome</keyword>
<dbReference type="OrthoDB" id="365981at2759"/>
<dbReference type="Reactome" id="R-CEL-68962">
    <property type="pathway name" value="Activation of the pre-replicative complex"/>
</dbReference>
<dbReference type="GeneID" id="177964"/>
<organism evidence="2 3">
    <name type="scientific">Caenorhabditis elegans</name>
    <dbReference type="NCBI Taxonomy" id="6239"/>
    <lineage>
        <taxon>Eukaryota</taxon>
        <taxon>Metazoa</taxon>
        <taxon>Ecdysozoa</taxon>
        <taxon>Nematoda</taxon>
        <taxon>Chromadorea</taxon>
        <taxon>Rhabditida</taxon>
        <taxon>Rhabditina</taxon>
        <taxon>Rhabditomorpha</taxon>
        <taxon>Rhabditoidea</taxon>
        <taxon>Rhabditidae</taxon>
        <taxon>Peloderinae</taxon>
        <taxon>Caenorhabditis</taxon>
    </lineage>
</organism>
<dbReference type="PeptideAtlas" id="Q23249"/>
<evidence type="ECO:0000313" key="4">
    <source>
        <dbReference type="WormBase" id="ZC168.3a"/>
    </source>
</evidence>
<name>Q23249_CAEEL</name>
<evidence type="ECO:0000313" key="3">
    <source>
        <dbReference type="Proteomes" id="UP000001940"/>
    </source>
</evidence>
<dbReference type="OMA" id="FFTKNHG"/>